<keyword evidence="12" id="KW-0564">Palmitate</keyword>
<evidence type="ECO:0000256" key="10">
    <source>
        <dbReference type="ARBA" id="ARBA00023114"/>
    </source>
</evidence>
<dbReference type="Proteomes" id="UP001221189">
    <property type="component" value="Unassembled WGS sequence"/>
</dbReference>
<dbReference type="InterPro" id="IPR049712">
    <property type="entry name" value="Poly_export"/>
</dbReference>
<keyword evidence="9" id="KW-0406">Ion transport</keyword>
<feature type="domain" description="Polysaccharide export protein N-terminal" evidence="15">
    <location>
        <begin position="108"/>
        <end position="196"/>
    </location>
</feature>
<evidence type="ECO:0000256" key="6">
    <source>
        <dbReference type="ARBA" id="ARBA00022692"/>
    </source>
</evidence>
<evidence type="ECO:0000256" key="5">
    <source>
        <dbReference type="ARBA" id="ARBA00022597"/>
    </source>
</evidence>
<dbReference type="InterPro" id="IPR003715">
    <property type="entry name" value="Poly_export_N"/>
</dbReference>
<sequence length="412" mass="44447">MWQLVKLPLHRRILRRTQLIQHTYVYSSLHTSQRTLSLATCALLLSACAQFPTIGPSHKEVEEATSAPAAAGVIQLVNVDEAVARKLLDGKKSRLFSEALGDIRLPQLIGPGDSIEVNIWEAPPATLFGGGGIDVRAPSSSRATTLPEQVVNREGLISVPFAGRIQASGKSAQSLEADIAQRLKGKANQPEVLVRIVRNASSTATVVGEVQNSLRLPLTPSGERVLDAIAAAGGVKQAVSKVTVQLTRERQFHSLPLDTIIRDPAQNVLLRPGDVVTASYQPLSFTALGATGKNEEIAFETQGISLAQALARAGGLIDSRSDAQAVFIFRFEPVAALDWPRQPVASTPDGMVPVVYRMNVKDPSSFFAMQSFPISNKDILYVSNAPIAEFQKFLNVVFSITYPVLNTIQLTK</sequence>
<keyword evidence="3" id="KW-0813">Transport</keyword>
<organism evidence="17 18">
    <name type="scientific">Roseateles albus</name>
    <dbReference type="NCBI Taxonomy" id="2987525"/>
    <lineage>
        <taxon>Bacteria</taxon>
        <taxon>Pseudomonadati</taxon>
        <taxon>Pseudomonadota</taxon>
        <taxon>Betaproteobacteria</taxon>
        <taxon>Burkholderiales</taxon>
        <taxon>Sphaerotilaceae</taxon>
        <taxon>Roseateles</taxon>
    </lineage>
</organism>
<reference evidence="17 18" key="1">
    <citation type="submission" date="2022-10" db="EMBL/GenBank/DDBJ databases">
        <title>Paucibacter sp. hw1 Genome sequencing.</title>
        <authorList>
            <person name="Park S."/>
        </authorList>
    </citation>
    <scope>NUCLEOTIDE SEQUENCE [LARGE SCALE GENOMIC DNA]</scope>
    <source>
        <strain evidence="18">hw1</strain>
    </source>
</reference>
<keyword evidence="10" id="KW-0626">Porin</keyword>
<dbReference type="Gene3D" id="3.30.1950.10">
    <property type="entry name" value="wza like domain"/>
    <property type="match status" value="1"/>
</dbReference>
<accession>A0ABT5KFP9</accession>
<feature type="domain" description="SLBB" evidence="16">
    <location>
        <begin position="289"/>
        <end position="382"/>
    </location>
</feature>
<keyword evidence="18" id="KW-1185">Reference proteome</keyword>
<evidence type="ECO:0000256" key="3">
    <source>
        <dbReference type="ARBA" id="ARBA00022448"/>
    </source>
</evidence>
<feature type="domain" description="SLBB" evidence="16">
    <location>
        <begin position="205"/>
        <end position="276"/>
    </location>
</feature>
<dbReference type="EMBL" id="JAQQXT010000008">
    <property type="protein sequence ID" value="MDC8772746.1"/>
    <property type="molecule type" value="Genomic_DNA"/>
</dbReference>
<keyword evidence="14" id="KW-0449">Lipoprotein</keyword>
<keyword evidence="11" id="KW-0472">Membrane</keyword>
<keyword evidence="13" id="KW-0998">Cell outer membrane</keyword>
<keyword evidence="6" id="KW-0812">Transmembrane</keyword>
<evidence type="ECO:0000313" key="18">
    <source>
        <dbReference type="Proteomes" id="UP001221189"/>
    </source>
</evidence>
<comment type="subcellular location">
    <subcellularLocation>
        <location evidence="1">Cell outer membrane</location>
        <topology evidence="1">Multi-pass membrane protein</topology>
    </subcellularLocation>
</comment>
<comment type="similarity">
    <text evidence="2">Belongs to the BexD/CtrA/VexA family.</text>
</comment>
<evidence type="ECO:0000256" key="13">
    <source>
        <dbReference type="ARBA" id="ARBA00023237"/>
    </source>
</evidence>
<name>A0ABT5KFP9_9BURK</name>
<evidence type="ECO:0000256" key="14">
    <source>
        <dbReference type="ARBA" id="ARBA00023288"/>
    </source>
</evidence>
<gene>
    <name evidence="17" type="ORF">PRZ03_14275</name>
</gene>
<dbReference type="Pfam" id="PF02563">
    <property type="entry name" value="Poly_export"/>
    <property type="match status" value="1"/>
</dbReference>
<evidence type="ECO:0000256" key="2">
    <source>
        <dbReference type="ARBA" id="ARBA00009450"/>
    </source>
</evidence>
<keyword evidence="7" id="KW-0732">Signal</keyword>
<protein>
    <submittedName>
        <fullName evidence="17">Polysaccharide export protein</fullName>
    </submittedName>
</protein>
<dbReference type="RefSeq" id="WP_273600920.1">
    <property type="nucleotide sequence ID" value="NZ_JAQQXT010000008.1"/>
</dbReference>
<evidence type="ECO:0000256" key="9">
    <source>
        <dbReference type="ARBA" id="ARBA00023065"/>
    </source>
</evidence>
<evidence type="ECO:0000256" key="8">
    <source>
        <dbReference type="ARBA" id="ARBA00023047"/>
    </source>
</evidence>
<evidence type="ECO:0000313" key="17">
    <source>
        <dbReference type="EMBL" id="MDC8772746.1"/>
    </source>
</evidence>
<keyword evidence="5" id="KW-0762">Sugar transport</keyword>
<proteinExistence type="inferred from homology"/>
<evidence type="ECO:0000256" key="7">
    <source>
        <dbReference type="ARBA" id="ARBA00022729"/>
    </source>
</evidence>
<evidence type="ECO:0000259" key="16">
    <source>
        <dbReference type="Pfam" id="PF22461"/>
    </source>
</evidence>
<evidence type="ECO:0000256" key="11">
    <source>
        <dbReference type="ARBA" id="ARBA00023136"/>
    </source>
</evidence>
<evidence type="ECO:0000259" key="15">
    <source>
        <dbReference type="Pfam" id="PF02563"/>
    </source>
</evidence>
<dbReference type="PANTHER" id="PTHR33619">
    <property type="entry name" value="POLYSACCHARIDE EXPORT PROTEIN GFCE-RELATED"/>
    <property type="match status" value="1"/>
</dbReference>
<keyword evidence="4" id="KW-1134">Transmembrane beta strand</keyword>
<dbReference type="Gene3D" id="3.10.560.10">
    <property type="entry name" value="Outer membrane lipoprotein wza domain like"/>
    <property type="match status" value="2"/>
</dbReference>
<evidence type="ECO:0000256" key="1">
    <source>
        <dbReference type="ARBA" id="ARBA00004571"/>
    </source>
</evidence>
<comment type="caution">
    <text evidence="17">The sequence shown here is derived from an EMBL/GenBank/DDBJ whole genome shotgun (WGS) entry which is preliminary data.</text>
</comment>
<evidence type="ECO:0000256" key="4">
    <source>
        <dbReference type="ARBA" id="ARBA00022452"/>
    </source>
</evidence>
<dbReference type="InterPro" id="IPR054765">
    <property type="entry name" value="SLBB_dom"/>
</dbReference>
<dbReference type="PANTHER" id="PTHR33619:SF3">
    <property type="entry name" value="POLYSACCHARIDE EXPORT PROTEIN GFCE-RELATED"/>
    <property type="match status" value="1"/>
</dbReference>
<dbReference type="Pfam" id="PF22461">
    <property type="entry name" value="SLBB_2"/>
    <property type="match status" value="2"/>
</dbReference>
<evidence type="ECO:0000256" key="12">
    <source>
        <dbReference type="ARBA" id="ARBA00023139"/>
    </source>
</evidence>
<keyword evidence="8" id="KW-0625">Polysaccharide transport</keyword>